<reference evidence="2 3" key="1">
    <citation type="submission" date="2012-06" db="EMBL/GenBank/DDBJ databases">
        <title>Genomic anatomy of Escherichia coli O157:H7 outbreaks.</title>
        <authorList>
            <person name="Eppinger M."/>
            <person name="Daugherty S."/>
            <person name="Agrawal S."/>
            <person name="Galens K."/>
            <person name="Tallon L."/>
            <person name="Shefchek K."/>
            <person name="Parankush S."/>
            <person name="Cebula T.A."/>
            <person name="Feng P."/>
            <person name="Soderlund R."/>
            <person name="Mammel M.K."/>
            <person name="DebRoy C."/>
            <person name="Dudley E.G."/>
            <person name="Tarr P.I."/>
            <person name="Fraser-Liggett C."/>
            <person name="Ravel J."/>
        </authorList>
    </citation>
    <scope>NUCLEOTIDE SEQUENCE [LARGE SCALE GENOMIC DNA]</scope>
    <source>
        <strain evidence="2 3">EC1870</strain>
    </source>
</reference>
<evidence type="ECO:0000313" key="2">
    <source>
        <dbReference type="EMBL" id="EKJ51235.1"/>
    </source>
</evidence>
<dbReference type="AlphaFoldDB" id="A0AAV3HD19"/>
<accession>A0AAV3HD19</accession>
<comment type="caution">
    <text evidence="2">The sequence shown here is derived from an EMBL/GenBank/DDBJ whole genome shotgun (WGS) entry which is preliminary data.</text>
</comment>
<dbReference type="EMBL" id="AMVG01000088">
    <property type="protein sequence ID" value="EKJ51235.1"/>
    <property type="molecule type" value="Genomic_DNA"/>
</dbReference>
<organism evidence="2 3">
    <name type="scientific">Escherichia coli EC1870</name>
    <dbReference type="NCBI Taxonomy" id="1005554"/>
    <lineage>
        <taxon>Bacteria</taxon>
        <taxon>Pseudomonadati</taxon>
        <taxon>Pseudomonadota</taxon>
        <taxon>Gammaproteobacteria</taxon>
        <taxon>Enterobacterales</taxon>
        <taxon>Enterobacteriaceae</taxon>
        <taxon>Escherichia</taxon>
    </lineage>
</organism>
<dbReference type="InterPro" id="IPR012432">
    <property type="entry name" value="DUF1627"/>
</dbReference>
<gene>
    <name evidence="2" type="ORF">ECEC1870_0993</name>
</gene>
<dbReference type="Proteomes" id="UP000006789">
    <property type="component" value="Unassembled WGS sequence"/>
</dbReference>
<sequence length="184" mass="20052">MVTEEVAPKVTADMMVEFIGQDGAKTCEELAGKFGVSTRKVASTLAVVTATGRLARVNQNGKFRYCMSGGNLPADPKAAPVTKNDGKAFPQPAGAALPVREAATQEEIKTETVADIVQPLPSFTETQADELIFPSLRRANLALRRAKSDVQKWERVCAALRELNKHRDIVRQITDSSRRVVSEK</sequence>
<evidence type="ECO:0000256" key="1">
    <source>
        <dbReference type="SAM" id="Coils"/>
    </source>
</evidence>
<keyword evidence="1" id="KW-0175">Coiled coil</keyword>
<evidence type="ECO:0000313" key="3">
    <source>
        <dbReference type="Proteomes" id="UP000006789"/>
    </source>
</evidence>
<dbReference type="Pfam" id="PF07789">
    <property type="entry name" value="DUF1627"/>
    <property type="match status" value="1"/>
</dbReference>
<proteinExistence type="predicted"/>
<name>A0AAV3HD19_ECOLX</name>
<evidence type="ECO:0008006" key="4">
    <source>
        <dbReference type="Google" id="ProtNLM"/>
    </source>
</evidence>
<protein>
    <recommendedName>
        <fullName evidence="4">DUF1627 domain-containing protein</fullName>
    </recommendedName>
</protein>
<feature type="coiled-coil region" evidence="1">
    <location>
        <begin position="136"/>
        <end position="163"/>
    </location>
</feature>